<feature type="domain" description="GCVT N-terminal" evidence="4">
    <location>
        <begin position="903"/>
        <end position="1171"/>
    </location>
</feature>
<evidence type="ECO:0000259" key="4">
    <source>
        <dbReference type="Pfam" id="PF01571"/>
    </source>
</evidence>
<accession>A0AA36JGX9</accession>
<dbReference type="EMBL" id="CAUJNA010003573">
    <property type="protein sequence ID" value="CAJ1405210.1"/>
    <property type="molecule type" value="Genomic_DNA"/>
</dbReference>
<keyword evidence="8" id="KW-1185">Reference proteome</keyword>
<dbReference type="GO" id="GO:0003777">
    <property type="term" value="F:microtubule motor activity"/>
    <property type="evidence" value="ECO:0007669"/>
    <property type="project" value="InterPro"/>
</dbReference>
<dbReference type="InterPro" id="IPR032503">
    <property type="entry name" value="FAO_M"/>
</dbReference>
<name>A0AA36JGX9_9DINO</name>
<feature type="domain" description="Kinesin motor" evidence="2">
    <location>
        <begin position="26"/>
        <end position="297"/>
    </location>
</feature>
<dbReference type="InterPro" id="IPR013977">
    <property type="entry name" value="GcvT_C"/>
</dbReference>
<dbReference type="Pfam" id="PF01266">
    <property type="entry name" value="DAO"/>
    <property type="match status" value="1"/>
</dbReference>
<dbReference type="Pfam" id="PF01571">
    <property type="entry name" value="GCV_T"/>
    <property type="match status" value="1"/>
</dbReference>
<dbReference type="Proteomes" id="UP001178507">
    <property type="component" value="Unassembled WGS sequence"/>
</dbReference>
<dbReference type="Gene3D" id="3.30.1360.120">
    <property type="entry name" value="Probable tRNA modification gtpase trme, domain 1"/>
    <property type="match status" value="1"/>
</dbReference>
<dbReference type="Gene3D" id="3.50.50.60">
    <property type="entry name" value="FAD/NAD(P)-binding domain"/>
    <property type="match status" value="1"/>
</dbReference>
<dbReference type="Pfam" id="PF08669">
    <property type="entry name" value="GCV_T_C"/>
    <property type="match status" value="1"/>
</dbReference>
<dbReference type="Gene3D" id="3.30.70.1400">
    <property type="entry name" value="Aminomethyltransferase beta-barrel domains"/>
    <property type="match status" value="1"/>
</dbReference>
<dbReference type="InterPro" id="IPR029043">
    <property type="entry name" value="GcvT/YgfZ_C"/>
</dbReference>
<sequence>ARSLVLLQSDSFWQRKGQTILLKRPGSTLEAKEFQLHAVLEMKSGAQLVREFSEHLWPTVQSAVLKAESLCLWLHGPRGCGKSRLAWDRGLGQLLAHHVFRALEELALLPIDEEDGRILVTLQFLKFGVQFGLCGDCLAGPDFDARLKPREAMETFFLEGAVEREARTLPELLALLARGAASAGPGRFKSGRQWRCEERAHGLCTFRVRRCKGTAVHTTTIHLLDLVGAAMSDPKAKRGVQQEDKTLKAVLRVVDALAEGPEYQFRDGKRAARHIPYRDAVATKLLRECFGHGRSMLVAFGAEGFDASLAALELARRHEKCRGEARSCVFDRAAQLREIDEEASQLCSRLGLAWDPDRRLQLSMDASEAEVRLAELRLRRGVVAAWQDWALLRQAPGAAAAAASAGSVKVAWTDCGSRLKTWHGPGCALGITRGKVEGLRIGFGCVGARVAAGAPVLQNGVSGVIVGGGVTGAAMLYQLAKRGVKCVLFEKGELTCGATWHAAGLVTRFHGGNNFRLWHDEGVNLFTKWQKEGTELSFHTPGSVRLIPDQKDYISEAKYQVSKAKIFSGLFECEEHHMISPDEIKEKHPLVSLDGIYGGIYTTGDGHIDPSSVTNAFAERARALGGVIEQKTEVVGLTLLPSKQWEVITRSGGEEKRTVADFVLNCAGLWCDKVGAMAGVRIPSVVLQHQYCITEPIPEVKEYHEKHGHQLPVLRDLKGSFYVRDERDGILVGPYESAETMQLAPEEWRKTGMPNEYANFLFEGDVDRLMPHLERAMEILPPLAEVGMKTVLNGPTMWPADGNHLVGPAPEWDVAPNFWLACAESYGIAHSAGLSRYLADWICTGEPPYELKEADPARYGAWATKDWVATKVREAYGMNNHVHYPNENLLGGRPVEPVPNKDIYDVLHAAGCQFGFHNGWESANYFDPQAVGQHGNAKGSFHRPPYQDLVENECRGMASFGGICYWPFAKYHVSGPRAKEFLDRLVPNRLPNVGRCALSYFLTPQGKIGSEVMLVRLAEEKFYVVSYPEQELFDWRWMQMNKTEGVEIENVTADFGTLMVSGPESRRVLGQMAGDEEAWSKDNFKFYAWREVELAGIPCRALRVSFTGELGWELHPATQDVARLYHALKAAEPGLNDWGGYAMGSFRLEKGFKAFGSDMTRDHQALEAGISGKFLRMEKDFVGRDALAANPTPARRLVHLAVSAPEGSDCVGNEPILNDSTGEVVGFTTSGGYGYLAKQSIAFGYVSAEALDSNAALAVEVLGQRCPVKVQEKGFPVAKPEVSPGTFAQASARRAGVR</sequence>
<dbReference type="InterPro" id="IPR036188">
    <property type="entry name" value="FAD/NAD-bd_sf"/>
</dbReference>
<dbReference type="SUPFAM" id="SSF52540">
    <property type="entry name" value="P-loop containing nucleoside triphosphate hydrolases"/>
    <property type="match status" value="1"/>
</dbReference>
<reference evidence="7" key="1">
    <citation type="submission" date="2023-08" db="EMBL/GenBank/DDBJ databases">
        <authorList>
            <person name="Chen Y."/>
            <person name="Shah S."/>
            <person name="Dougan E. K."/>
            <person name="Thang M."/>
            <person name="Chan C."/>
        </authorList>
    </citation>
    <scope>NUCLEOTIDE SEQUENCE</scope>
</reference>
<dbReference type="Pfam" id="PF00225">
    <property type="entry name" value="Kinesin"/>
    <property type="match status" value="1"/>
</dbReference>
<dbReference type="InterPro" id="IPR028896">
    <property type="entry name" value="GcvT/YgfZ/DmdA"/>
</dbReference>
<dbReference type="InterPro" id="IPR006076">
    <property type="entry name" value="FAD-dep_OxRdtase"/>
</dbReference>
<evidence type="ECO:0000259" key="2">
    <source>
        <dbReference type="Pfam" id="PF00225"/>
    </source>
</evidence>
<evidence type="ECO:0000313" key="8">
    <source>
        <dbReference type="Proteomes" id="UP001178507"/>
    </source>
</evidence>
<protein>
    <recommendedName>
        <fullName evidence="9">Dimethylglycine dehydrogenase</fullName>
    </recommendedName>
</protein>
<dbReference type="InterPro" id="IPR006222">
    <property type="entry name" value="GCVT_N"/>
</dbReference>
<dbReference type="Gene3D" id="3.30.9.10">
    <property type="entry name" value="D-Amino Acid Oxidase, subunit A, domain 2"/>
    <property type="match status" value="1"/>
</dbReference>
<dbReference type="Pfam" id="PF16350">
    <property type="entry name" value="FAO_M"/>
    <property type="match status" value="1"/>
</dbReference>
<evidence type="ECO:0000259" key="6">
    <source>
        <dbReference type="Pfam" id="PF16350"/>
    </source>
</evidence>
<comment type="similarity">
    <text evidence="1">Belongs to the GcvT family.</text>
</comment>
<gene>
    <name evidence="7" type="ORF">EVOR1521_LOCUS27488</name>
</gene>
<organism evidence="7 8">
    <name type="scientific">Effrenium voratum</name>
    <dbReference type="NCBI Taxonomy" id="2562239"/>
    <lineage>
        <taxon>Eukaryota</taxon>
        <taxon>Sar</taxon>
        <taxon>Alveolata</taxon>
        <taxon>Dinophyceae</taxon>
        <taxon>Suessiales</taxon>
        <taxon>Symbiodiniaceae</taxon>
        <taxon>Effrenium</taxon>
    </lineage>
</organism>
<dbReference type="Gene3D" id="2.40.30.110">
    <property type="entry name" value="Aminomethyltransferase beta-barrel domains"/>
    <property type="match status" value="1"/>
</dbReference>
<dbReference type="Gene3D" id="3.40.850.10">
    <property type="entry name" value="Kinesin motor domain"/>
    <property type="match status" value="1"/>
</dbReference>
<dbReference type="SUPFAM" id="SSF103025">
    <property type="entry name" value="Folate-binding domain"/>
    <property type="match status" value="1"/>
</dbReference>
<dbReference type="InterPro" id="IPR027266">
    <property type="entry name" value="TrmE/GcvT-like"/>
</dbReference>
<dbReference type="PANTHER" id="PTHR43757:SF2">
    <property type="entry name" value="AMINOMETHYLTRANSFERASE, MITOCHONDRIAL"/>
    <property type="match status" value="1"/>
</dbReference>
<evidence type="ECO:0000256" key="1">
    <source>
        <dbReference type="ARBA" id="ARBA00008609"/>
    </source>
</evidence>
<dbReference type="GO" id="GO:0005739">
    <property type="term" value="C:mitochondrion"/>
    <property type="evidence" value="ECO:0007669"/>
    <property type="project" value="TreeGrafter"/>
</dbReference>
<comment type="caution">
    <text evidence="7">The sequence shown here is derived from an EMBL/GenBank/DDBJ whole genome shotgun (WGS) entry which is preliminary data.</text>
</comment>
<feature type="domain" description="FAD dependent oxidoreductase" evidence="3">
    <location>
        <begin position="464"/>
        <end position="841"/>
    </location>
</feature>
<proteinExistence type="inferred from homology"/>
<dbReference type="InterPro" id="IPR027417">
    <property type="entry name" value="P-loop_NTPase"/>
</dbReference>
<feature type="domain" description="Aminomethyltransferase C-terminal" evidence="5">
    <location>
        <begin position="1195"/>
        <end position="1275"/>
    </location>
</feature>
<evidence type="ECO:0000259" key="5">
    <source>
        <dbReference type="Pfam" id="PF08669"/>
    </source>
</evidence>
<feature type="non-terminal residue" evidence="7">
    <location>
        <position position="1"/>
    </location>
</feature>
<dbReference type="SUPFAM" id="SSF51905">
    <property type="entry name" value="FAD/NAD(P)-binding domain"/>
    <property type="match status" value="1"/>
</dbReference>
<evidence type="ECO:0008006" key="9">
    <source>
        <dbReference type="Google" id="ProtNLM"/>
    </source>
</evidence>
<evidence type="ECO:0000313" key="7">
    <source>
        <dbReference type="EMBL" id="CAJ1405210.1"/>
    </source>
</evidence>
<dbReference type="GO" id="GO:0008017">
    <property type="term" value="F:microtubule binding"/>
    <property type="evidence" value="ECO:0007669"/>
    <property type="project" value="InterPro"/>
</dbReference>
<dbReference type="SUPFAM" id="SSF101790">
    <property type="entry name" value="Aminomethyltransferase beta-barrel domain"/>
    <property type="match status" value="1"/>
</dbReference>
<feature type="domain" description="FAD dependent oxidoreductase central" evidence="6">
    <location>
        <begin position="844"/>
        <end position="895"/>
    </location>
</feature>
<dbReference type="PANTHER" id="PTHR43757">
    <property type="entry name" value="AMINOMETHYLTRANSFERASE"/>
    <property type="match status" value="1"/>
</dbReference>
<evidence type="ECO:0000259" key="3">
    <source>
        <dbReference type="Pfam" id="PF01266"/>
    </source>
</evidence>
<dbReference type="SUPFAM" id="SSF54373">
    <property type="entry name" value="FAD-linked reductases, C-terminal domain"/>
    <property type="match status" value="1"/>
</dbReference>
<dbReference type="InterPro" id="IPR001752">
    <property type="entry name" value="Kinesin_motor_dom"/>
</dbReference>
<dbReference type="GO" id="GO:0007018">
    <property type="term" value="P:microtubule-based movement"/>
    <property type="evidence" value="ECO:0007669"/>
    <property type="project" value="InterPro"/>
</dbReference>
<dbReference type="InterPro" id="IPR036961">
    <property type="entry name" value="Kinesin_motor_dom_sf"/>
</dbReference>
<dbReference type="GO" id="GO:0005524">
    <property type="term" value="F:ATP binding"/>
    <property type="evidence" value="ECO:0007669"/>
    <property type="project" value="InterPro"/>
</dbReference>